<evidence type="ECO:0000259" key="1">
    <source>
        <dbReference type="SMART" id="SM00942"/>
    </source>
</evidence>
<feature type="domain" description="Primase C-terminal 1" evidence="1">
    <location>
        <begin position="213"/>
        <end position="273"/>
    </location>
</feature>
<dbReference type="EMBL" id="LR796554">
    <property type="protein sequence ID" value="CAB4152060.1"/>
    <property type="molecule type" value="Genomic_DNA"/>
</dbReference>
<sequence>MNEILVSVFKDLFKSKDVPYIVTLEKVLERIRVGKSKELVELIRQQPTKKDADLIKQKLPCILFGGEFSERSKNGLINHSGLMVVDFDKYPDTDTMFDHLHELKKNEYFVTLFISPSGNGIKGVVRIPKCDKIEHEKYFKEFHKIHQYNYFDIANCNVDRVCYESYDPDIYINYDAELFFPAIIDEGYSVSEKVPLIPITNEDHIIERIMKFDWKKDFIEGERNAFVFDLSGAFCEYGVSEHTALNYILNNVVIGDFSENETKNTIKSAYKRRSFNSKFFEDYNKIDNIRNDFKKGKDAVLKKYNIEEDVYNELKEVVEHEDFWFFNDKEKVIIDTLKYKLFLERNGFKKYFPNDTQKPTWVSINSNKISETSVEKIKDFVLNYLLERGEIEVWNYCAKYQNLFSENFLLMLESVELLLLKDTKTKSFIAFKNGILEVTKNEINLIDYIDINGYIFESQIIQRDFIKLEDFENEYKVFISNISTKEPTAIECTIGYLLSTYKNKMNNKAIILNDEVISENPEGGTGKGLFVQGLRQIRNVSILDGKTFDDKKSFPYQTVSPETQVLVFDDVKKNFDFESKFSLVTEGMTLERKNKDAIKLKVEDSPKMVISTNYAIRGEGNSHDRRRHELEIAQYYGKRLTPYDEFNKQLFDDWDLKEFNKFDNYMVYCLQSYLKNGLIQQNAKNIKMRKFIAETCIEFYEWVSDSQNVPLNIRNDKSQYFNAFTNEYKDFQKWLTRKKFNIWIQKYCSFIDVEYFSGNSNGLQWFTIKTDKDLVIEDNDDIDF</sequence>
<dbReference type="SMART" id="SM00942">
    <property type="entry name" value="PriCT_1"/>
    <property type="match status" value="1"/>
</dbReference>
<evidence type="ECO:0000313" key="3">
    <source>
        <dbReference type="EMBL" id="CAB4152060.1"/>
    </source>
</evidence>
<gene>
    <name evidence="2" type="ORF">UFOVP304_21</name>
    <name evidence="3" type="ORF">UFOVP584_48</name>
</gene>
<organism evidence="2">
    <name type="scientific">uncultured Caudovirales phage</name>
    <dbReference type="NCBI Taxonomy" id="2100421"/>
    <lineage>
        <taxon>Viruses</taxon>
        <taxon>Duplodnaviria</taxon>
        <taxon>Heunggongvirae</taxon>
        <taxon>Uroviricota</taxon>
        <taxon>Caudoviricetes</taxon>
        <taxon>Peduoviridae</taxon>
        <taxon>Maltschvirus</taxon>
        <taxon>Maltschvirus maltsch</taxon>
    </lineage>
</organism>
<dbReference type="InterPro" id="IPR014820">
    <property type="entry name" value="PriCT_1"/>
</dbReference>
<name>A0A6J5LPL8_9CAUD</name>
<reference evidence="2" key="1">
    <citation type="submission" date="2020-04" db="EMBL/GenBank/DDBJ databases">
        <authorList>
            <person name="Chiriac C."/>
            <person name="Salcher M."/>
            <person name="Ghai R."/>
            <person name="Kavagutti S V."/>
        </authorList>
    </citation>
    <scope>NUCLEOTIDE SEQUENCE</scope>
</reference>
<dbReference type="InterPro" id="IPR014907">
    <property type="entry name" value="BT4734-like_N"/>
</dbReference>
<dbReference type="Pfam" id="PF08708">
    <property type="entry name" value="PriCT_1"/>
    <property type="match status" value="1"/>
</dbReference>
<dbReference type="Pfam" id="PF08800">
    <property type="entry name" value="BT4734-like_N"/>
    <property type="match status" value="1"/>
</dbReference>
<proteinExistence type="predicted"/>
<accession>A0A6J5LPL8</accession>
<evidence type="ECO:0000313" key="2">
    <source>
        <dbReference type="EMBL" id="CAB4136395.1"/>
    </source>
</evidence>
<protein>
    <submittedName>
        <fullName evidence="2">Virulence-protein E, N-terminal</fullName>
    </submittedName>
</protein>
<dbReference type="EMBL" id="LR796322">
    <property type="protein sequence ID" value="CAB4136395.1"/>
    <property type="molecule type" value="Genomic_DNA"/>
</dbReference>